<dbReference type="Proteomes" id="UP001301216">
    <property type="component" value="Unassembled WGS sequence"/>
</dbReference>
<accession>A0ABT3QN75</accession>
<keyword evidence="3" id="KW-1185">Reference proteome</keyword>
<gene>
    <name evidence="2" type="ORF">OPR82_09785</name>
</gene>
<protein>
    <submittedName>
        <fullName evidence="2">Uncharacterized protein</fullName>
    </submittedName>
</protein>
<organism evidence="2 3">
    <name type="scientific">Ochrobactrum chromiisoli</name>
    <dbReference type="NCBI Taxonomy" id="2993941"/>
    <lineage>
        <taxon>Bacteria</taxon>
        <taxon>Pseudomonadati</taxon>
        <taxon>Pseudomonadota</taxon>
        <taxon>Alphaproteobacteria</taxon>
        <taxon>Hyphomicrobiales</taxon>
        <taxon>Brucellaceae</taxon>
        <taxon>Brucella/Ochrobactrum group</taxon>
        <taxon>Ochrobactrum</taxon>
    </lineage>
</organism>
<keyword evidence="1" id="KW-0175">Coiled coil</keyword>
<evidence type="ECO:0000256" key="1">
    <source>
        <dbReference type="SAM" id="Coils"/>
    </source>
</evidence>
<evidence type="ECO:0000313" key="2">
    <source>
        <dbReference type="EMBL" id="MCX2697069.1"/>
    </source>
</evidence>
<feature type="coiled-coil region" evidence="1">
    <location>
        <begin position="116"/>
        <end position="143"/>
    </location>
</feature>
<dbReference type="EMBL" id="JAPHAV010000003">
    <property type="protein sequence ID" value="MCX2697069.1"/>
    <property type="molecule type" value="Genomic_DNA"/>
</dbReference>
<comment type="caution">
    <text evidence="2">The sequence shown here is derived from an EMBL/GenBank/DDBJ whole genome shotgun (WGS) entry which is preliminary data.</text>
</comment>
<sequence length="197" mass="21439">MEKKTCNVTLSAPAKIGGKFRKAGEQVQVTDTELIDLMQANAINSESVRDNSFSLEDSDELDLELEEAAKAMAEKIVDQAITDALLPITNERDDLKMKLEAEISNVSALTLRAETAEKSLSEMKLTEDQVAEIREEARKASVANIGSIAEWLVVEENAKAVSKLNDTKAAKAVSEALGREITEPEYRTAVTALALSK</sequence>
<reference evidence="2 3" key="1">
    <citation type="submission" date="2022-11" db="EMBL/GenBank/DDBJ databases">
        <title>Brucella sp. YY2X, whole genome shotgun sequencing project.</title>
        <authorList>
            <person name="Yang Y."/>
        </authorList>
    </citation>
    <scope>NUCLEOTIDE SEQUENCE [LARGE SCALE GENOMIC DNA]</scope>
    <source>
        <strain evidence="2 3">YY2X</strain>
    </source>
</reference>
<proteinExistence type="predicted"/>
<evidence type="ECO:0000313" key="3">
    <source>
        <dbReference type="Proteomes" id="UP001301216"/>
    </source>
</evidence>
<name>A0ABT3QN75_9HYPH</name>
<dbReference type="RefSeq" id="WP_265984604.1">
    <property type="nucleotide sequence ID" value="NZ_JAPHAV010000003.1"/>
</dbReference>